<dbReference type="EMBL" id="RQYT01000054">
    <property type="protein sequence ID" value="RRD48111.1"/>
    <property type="molecule type" value="Genomic_DNA"/>
</dbReference>
<protein>
    <submittedName>
        <fullName evidence="1">DUF2398 family protein</fullName>
    </submittedName>
</protein>
<dbReference type="OrthoDB" id="188354at2"/>
<proteinExistence type="predicted"/>
<evidence type="ECO:0000313" key="1">
    <source>
        <dbReference type="EMBL" id="RRD48111.1"/>
    </source>
</evidence>
<accession>A0A3P1WPC6</accession>
<organism evidence="1 2">
    <name type="scientific">Arachnia propionica</name>
    <dbReference type="NCBI Taxonomy" id="1750"/>
    <lineage>
        <taxon>Bacteria</taxon>
        <taxon>Bacillati</taxon>
        <taxon>Actinomycetota</taxon>
        <taxon>Actinomycetes</taxon>
        <taxon>Propionibacteriales</taxon>
        <taxon>Propionibacteriaceae</taxon>
        <taxon>Arachnia</taxon>
    </lineage>
</organism>
<dbReference type="AlphaFoldDB" id="A0A3P1WPC6"/>
<reference evidence="1 2" key="1">
    <citation type="submission" date="2018-11" db="EMBL/GenBank/DDBJ databases">
        <title>Genomes From Bacteria Associated with the Canine Oral Cavity: a Test Case for Automated Genome-Based Taxonomic Assignment.</title>
        <authorList>
            <person name="Coil D.A."/>
            <person name="Jospin G."/>
            <person name="Darling A.E."/>
            <person name="Wallis C."/>
            <person name="Davis I.J."/>
            <person name="Harris S."/>
            <person name="Eisen J.A."/>
            <person name="Holcombe L.J."/>
            <person name="O'Flynn C."/>
        </authorList>
    </citation>
    <scope>NUCLEOTIDE SEQUENCE [LARGE SCALE GENOMIC DNA]</scope>
    <source>
        <strain evidence="1 2">OH2822_COT-296</strain>
    </source>
</reference>
<name>A0A3P1WPC6_9ACTN</name>
<gene>
    <name evidence="1" type="ORF">EII35_14355</name>
</gene>
<dbReference type="InterPro" id="IPR013494">
    <property type="entry name" value="CHP02678"/>
</dbReference>
<dbReference type="RefSeq" id="WP_125229151.1">
    <property type="nucleotide sequence ID" value="NZ_RQYT01000054.1"/>
</dbReference>
<dbReference type="Proteomes" id="UP000280935">
    <property type="component" value="Unassembled WGS sequence"/>
</dbReference>
<dbReference type="Pfam" id="PF09661">
    <property type="entry name" value="DUF2398"/>
    <property type="match status" value="1"/>
</dbReference>
<evidence type="ECO:0000313" key="2">
    <source>
        <dbReference type="Proteomes" id="UP000280935"/>
    </source>
</evidence>
<sequence>MTLSMTRADDADKQRAFLSLLANPVVTPWNDAEAYALVHRHARTLETWCKRMGYRLAHLDQCYRLRRVPVADETISGHRAPPARAVLLLALYAAACLDEHREDSITLQEISDVVRLSAAGRSGWPYDPNSYSHRKLLLRAVELLLRHGVLEVRTDDRLREGWERTGTGIGAGYHVHREALVLLIDTGDVEQALHPPSMRADERGPRLLRRLVETQALYPDELSEEDRTYLDHGGQRLRLAGLAEEMTGGSVEHRKDAVILSLSPDRSLPSEMLVDFPASTALDWAALAMLDRLSAHAEGSFRTVDAALVDRHARQLHAEAGKQLTVELRESPQRLVDQVADRLADLGLLRVNPTSRDWTFLPLAGRYRDAVLDSTPEPAPVDLSGMLFESEER</sequence>
<comment type="caution">
    <text evidence="1">The sequence shown here is derived from an EMBL/GenBank/DDBJ whole genome shotgun (WGS) entry which is preliminary data.</text>
</comment>